<sequence>MGLARRHIQEAQEFSREVGGLDAEVKAYFFSLDREQLDLLLKEYGKKYSPQAASYARQAIPKWRAGSTKMSGTVMKRLFDLLPPLMPLHMKFDLAERVWLHFGPASRHEYVIGPNADVAELIALVCGKLDEVVIPYELEEAVPHRFHWLSAGDVKVKEKLLNHSRQVQKTLAAEKLSLEIPVLQRQVRDHADITRLARIELKIHKHSVIVSVEKAMNRKVMEKAPDAIISPDSQRNWLRLLIGTVLVSFILSRQVVWSTLFEIVARLEFLLPF</sequence>
<proteinExistence type="predicted"/>
<evidence type="ECO:0000313" key="2">
    <source>
        <dbReference type="Proteomes" id="UP000182983"/>
    </source>
</evidence>
<keyword evidence="2" id="KW-1185">Reference proteome</keyword>
<name>A0A1H6HBY7_MAGFU</name>
<dbReference type="RefSeq" id="WP_074766400.1">
    <property type="nucleotide sequence ID" value="NZ_FNWO01000004.1"/>
</dbReference>
<dbReference type="Proteomes" id="UP000182983">
    <property type="component" value="Unassembled WGS sequence"/>
</dbReference>
<gene>
    <name evidence="1" type="ORF">SAMN04244559_01114</name>
</gene>
<dbReference type="OrthoDB" id="7850467at2"/>
<reference evidence="2" key="1">
    <citation type="submission" date="2016-10" db="EMBL/GenBank/DDBJ databases">
        <authorList>
            <person name="Varghese N."/>
            <person name="Submissions S."/>
        </authorList>
    </citation>
    <scope>NUCLEOTIDE SEQUENCE [LARGE SCALE GENOMIC DNA]</scope>
    <source>
        <strain evidence="2">DSM 13234</strain>
    </source>
</reference>
<organism evidence="1 2">
    <name type="scientific">Magnetospirillum fulvum</name>
    <name type="common">Rhodospirillum fulvum</name>
    <dbReference type="NCBI Taxonomy" id="1082"/>
    <lineage>
        <taxon>Bacteria</taxon>
        <taxon>Pseudomonadati</taxon>
        <taxon>Pseudomonadota</taxon>
        <taxon>Alphaproteobacteria</taxon>
        <taxon>Rhodospirillales</taxon>
        <taxon>Rhodospirillaceae</taxon>
        <taxon>Magnetospirillum</taxon>
    </lineage>
</organism>
<dbReference type="EMBL" id="FNWO01000004">
    <property type="protein sequence ID" value="SEH31715.1"/>
    <property type="molecule type" value="Genomic_DNA"/>
</dbReference>
<dbReference type="AlphaFoldDB" id="A0A1H6HBY7"/>
<evidence type="ECO:0000313" key="1">
    <source>
        <dbReference type="EMBL" id="SEH31715.1"/>
    </source>
</evidence>
<protein>
    <submittedName>
        <fullName evidence="1">Uncharacterized protein</fullName>
    </submittedName>
</protein>
<accession>A0A1H6HBY7</accession>